<dbReference type="InParanoid" id="A0A2H3EWM1"/>
<dbReference type="EMBL" id="KZ293645">
    <property type="protein sequence ID" value="PBL02987.1"/>
    <property type="molecule type" value="Genomic_DNA"/>
</dbReference>
<gene>
    <name evidence="1" type="ORF">ARMGADRAFT_1024108</name>
</gene>
<evidence type="ECO:0000313" key="2">
    <source>
        <dbReference type="Proteomes" id="UP000217790"/>
    </source>
</evidence>
<accession>A0A2H3EWM1</accession>
<organism evidence="1 2">
    <name type="scientific">Armillaria gallica</name>
    <name type="common">Bulbous honey fungus</name>
    <name type="synonym">Armillaria bulbosa</name>
    <dbReference type="NCBI Taxonomy" id="47427"/>
    <lineage>
        <taxon>Eukaryota</taxon>
        <taxon>Fungi</taxon>
        <taxon>Dikarya</taxon>
        <taxon>Basidiomycota</taxon>
        <taxon>Agaricomycotina</taxon>
        <taxon>Agaricomycetes</taxon>
        <taxon>Agaricomycetidae</taxon>
        <taxon>Agaricales</taxon>
        <taxon>Marasmiineae</taxon>
        <taxon>Physalacriaceae</taxon>
        <taxon>Armillaria</taxon>
    </lineage>
</organism>
<evidence type="ECO:0000313" key="1">
    <source>
        <dbReference type="EMBL" id="PBL02987.1"/>
    </source>
</evidence>
<dbReference type="OMA" id="ESHIAWM"/>
<protein>
    <submittedName>
        <fullName evidence="1">Uncharacterized protein</fullName>
    </submittedName>
</protein>
<name>A0A2H3EWM1_ARMGA</name>
<dbReference type="OrthoDB" id="2827108at2759"/>
<dbReference type="AlphaFoldDB" id="A0A2H3EWM1"/>
<dbReference type="Proteomes" id="UP000217790">
    <property type="component" value="Unassembled WGS sequence"/>
</dbReference>
<keyword evidence="2" id="KW-1185">Reference proteome</keyword>
<sequence>MPARTFPSNNSTSLWYLVASAERVSQDSSAALSAAKGPSDEDRTDTMNALMDSVAVHNRLLAAARGKVTNPPADLESFEYNTHVASTCSGVSYLRGFMDGIYTWDKASAEVTRWLACVWRCLIHESPDIKLVYDCLSLFTQVVRSSEGSGVLSRHKFSDLTCHLRVETAVCDIYNVDEHIESHIAWMWRDLIVSSVAHNGATGITVLINNRIGEYGYGKSVANCIRDPGQDLYEFWDGHWSQAMIDAGQDLQPQ</sequence>
<proteinExistence type="predicted"/>
<reference evidence="2" key="1">
    <citation type="journal article" date="2017" name="Nat. Ecol. Evol.">
        <title>Genome expansion and lineage-specific genetic innovations in the forest pathogenic fungi Armillaria.</title>
        <authorList>
            <person name="Sipos G."/>
            <person name="Prasanna A.N."/>
            <person name="Walter M.C."/>
            <person name="O'Connor E."/>
            <person name="Balint B."/>
            <person name="Krizsan K."/>
            <person name="Kiss B."/>
            <person name="Hess J."/>
            <person name="Varga T."/>
            <person name="Slot J."/>
            <person name="Riley R."/>
            <person name="Boka B."/>
            <person name="Rigling D."/>
            <person name="Barry K."/>
            <person name="Lee J."/>
            <person name="Mihaltcheva S."/>
            <person name="LaButti K."/>
            <person name="Lipzen A."/>
            <person name="Waldron R."/>
            <person name="Moloney N.M."/>
            <person name="Sperisen C."/>
            <person name="Kredics L."/>
            <person name="Vagvoelgyi C."/>
            <person name="Patrignani A."/>
            <person name="Fitzpatrick D."/>
            <person name="Nagy I."/>
            <person name="Doyle S."/>
            <person name="Anderson J.B."/>
            <person name="Grigoriev I.V."/>
            <person name="Gueldener U."/>
            <person name="Muensterkoetter M."/>
            <person name="Nagy L.G."/>
        </authorList>
    </citation>
    <scope>NUCLEOTIDE SEQUENCE [LARGE SCALE GENOMIC DNA]</scope>
    <source>
        <strain evidence="2">Ar21-2</strain>
    </source>
</reference>